<evidence type="ECO:0000313" key="3">
    <source>
        <dbReference type="Proteomes" id="UP001601992"/>
    </source>
</evidence>
<dbReference type="Gene3D" id="3.30.1370.110">
    <property type="match status" value="1"/>
</dbReference>
<reference evidence="2 3" key="1">
    <citation type="submission" date="2024-10" db="EMBL/GenBank/DDBJ databases">
        <title>The Natural Products Discovery Center: Release of the First 8490 Sequenced Strains for Exploring Actinobacteria Biosynthetic Diversity.</title>
        <authorList>
            <person name="Kalkreuter E."/>
            <person name="Kautsar S.A."/>
            <person name="Yang D."/>
            <person name="Bader C.D."/>
            <person name="Teijaro C.N."/>
            <person name="Fluegel L."/>
            <person name="Davis C.M."/>
            <person name="Simpson J.R."/>
            <person name="Lauterbach L."/>
            <person name="Steele A.D."/>
            <person name="Gui C."/>
            <person name="Meng S."/>
            <person name="Li G."/>
            <person name="Viehrig K."/>
            <person name="Ye F."/>
            <person name="Su P."/>
            <person name="Kiefer A.F."/>
            <person name="Nichols A."/>
            <person name="Cepeda A.J."/>
            <person name="Yan W."/>
            <person name="Fan B."/>
            <person name="Jiang Y."/>
            <person name="Adhikari A."/>
            <person name="Zheng C.-J."/>
            <person name="Schuster L."/>
            <person name="Cowan T.M."/>
            <person name="Smanski M.J."/>
            <person name="Chevrette M.G."/>
            <person name="De Carvalho L.P.S."/>
            <person name="Shen B."/>
        </authorList>
    </citation>
    <scope>NUCLEOTIDE SEQUENCE [LARGE SCALE GENOMIC DNA]</scope>
    <source>
        <strain evidence="2 3">NPDC002593</strain>
    </source>
</reference>
<evidence type="ECO:0000259" key="1">
    <source>
        <dbReference type="Pfam" id="PF01713"/>
    </source>
</evidence>
<organism evidence="2 3">
    <name type="scientific">Nocardia jiangxiensis</name>
    <dbReference type="NCBI Taxonomy" id="282685"/>
    <lineage>
        <taxon>Bacteria</taxon>
        <taxon>Bacillati</taxon>
        <taxon>Actinomycetota</taxon>
        <taxon>Actinomycetes</taxon>
        <taxon>Mycobacteriales</taxon>
        <taxon>Nocardiaceae</taxon>
        <taxon>Nocardia</taxon>
    </lineage>
</organism>
<dbReference type="EMBL" id="JBIAQY010000001">
    <property type="protein sequence ID" value="MFF3566935.1"/>
    <property type="molecule type" value="Genomic_DNA"/>
</dbReference>
<dbReference type="InterPro" id="IPR036063">
    <property type="entry name" value="Smr_dom_sf"/>
</dbReference>
<feature type="domain" description="Smr" evidence="1">
    <location>
        <begin position="8"/>
        <end position="83"/>
    </location>
</feature>
<keyword evidence="3" id="KW-1185">Reference proteome</keyword>
<dbReference type="RefSeq" id="WP_040830008.1">
    <property type="nucleotide sequence ID" value="NZ_JBIAQY010000001.1"/>
</dbReference>
<dbReference type="InterPro" id="IPR002625">
    <property type="entry name" value="Smr_dom"/>
</dbReference>
<dbReference type="Proteomes" id="UP001601992">
    <property type="component" value="Unassembled WGS sequence"/>
</dbReference>
<sequence length="83" mass="9361">MSNVVTVDLHPVFRNDRDIDNVVRSAIFRAAGQHATLVEIIPGKGAGTLKKRVLALLRQPHMRKLYRKVEEDPQNAGRILVHL</sequence>
<gene>
    <name evidence="2" type="ORF">ACFYXQ_04045</name>
</gene>
<comment type="caution">
    <text evidence="2">The sequence shown here is derived from an EMBL/GenBank/DDBJ whole genome shotgun (WGS) entry which is preliminary data.</text>
</comment>
<proteinExistence type="predicted"/>
<dbReference type="Pfam" id="PF01713">
    <property type="entry name" value="Smr"/>
    <property type="match status" value="1"/>
</dbReference>
<evidence type="ECO:0000313" key="2">
    <source>
        <dbReference type="EMBL" id="MFF3566935.1"/>
    </source>
</evidence>
<name>A0ABW6RSE3_9NOCA</name>
<protein>
    <submittedName>
        <fullName evidence="2">Smr/MutS family protein</fullName>
    </submittedName>
</protein>
<accession>A0ABW6RSE3</accession>